<dbReference type="RefSeq" id="WP_090751082.1">
    <property type="nucleotide sequence ID" value="NZ_CZQA01000013.1"/>
</dbReference>
<evidence type="ECO:0000313" key="2">
    <source>
        <dbReference type="EMBL" id="CUS39128.1"/>
    </source>
</evidence>
<keyword evidence="1" id="KW-1133">Transmembrane helix</keyword>
<keyword evidence="1" id="KW-0472">Membrane</keyword>
<protein>
    <submittedName>
        <fullName evidence="2">Uncharacterized protein</fullName>
    </submittedName>
</protein>
<sequence length="149" mass="16247">MTTLPAKIPDVPPKPRASLVVRAGGVYFLVALGVGFVLEVVRLEVIALHISELIARLLEVPNTLLAMIIGAKWTIDRFHLPPLPRIRLGIGFVAFVLMILTESAVVLPLHGLTIDEYMALQHAVAGMLPVGVLAVLTGMPLLVSYRWER</sequence>
<proteinExistence type="predicted"/>
<gene>
    <name evidence="2" type="ORF">COMA1_70041</name>
</gene>
<dbReference type="AlphaFoldDB" id="A0A0S4LRE8"/>
<dbReference type="EMBL" id="CZQA01000013">
    <property type="protein sequence ID" value="CUS39128.1"/>
    <property type="molecule type" value="Genomic_DNA"/>
</dbReference>
<feature type="transmembrane region" description="Helical" evidence="1">
    <location>
        <begin position="53"/>
        <end position="74"/>
    </location>
</feature>
<feature type="transmembrane region" description="Helical" evidence="1">
    <location>
        <begin position="86"/>
        <end position="107"/>
    </location>
</feature>
<feature type="transmembrane region" description="Helical" evidence="1">
    <location>
        <begin position="20"/>
        <end position="41"/>
    </location>
</feature>
<accession>A0A0S4LRE8</accession>
<reference evidence="2 3" key="1">
    <citation type="submission" date="2015-10" db="EMBL/GenBank/DDBJ databases">
        <authorList>
            <person name="Gilbert D.G."/>
        </authorList>
    </citation>
    <scope>NUCLEOTIDE SEQUENCE [LARGE SCALE GENOMIC DNA]</scope>
    <source>
        <strain evidence="2">COMA1</strain>
    </source>
</reference>
<evidence type="ECO:0000256" key="1">
    <source>
        <dbReference type="SAM" id="Phobius"/>
    </source>
</evidence>
<keyword evidence="1" id="KW-0812">Transmembrane</keyword>
<name>A0A0S4LRE8_9BACT</name>
<organism evidence="2 3">
    <name type="scientific">Candidatus Nitrospira nitrosa</name>
    <dbReference type="NCBI Taxonomy" id="1742972"/>
    <lineage>
        <taxon>Bacteria</taxon>
        <taxon>Pseudomonadati</taxon>
        <taxon>Nitrospirota</taxon>
        <taxon>Nitrospiria</taxon>
        <taxon>Nitrospirales</taxon>
        <taxon>Nitrospiraceae</taxon>
        <taxon>Nitrospira</taxon>
    </lineage>
</organism>
<dbReference type="Proteomes" id="UP000199032">
    <property type="component" value="Unassembled WGS sequence"/>
</dbReference>
<evidence type="ECO:0000313" key="3">
    <source>
        <dbReference type="Proteomes" id="UP000199032"/>
    </source>
</evidence>
<keyword evidence="3" id="KW-1185">Reference proteome</keyword>
<feature type="transmembrane region" description="Helical" evidence="1">
    <location>
        <begin position="119"/>
        <end position="143"/>
    </location>
</feature>